<dbReference type="GO" id="GO:0005975">
    <property type="term" value="P:carbohydrate metabolic process"/>
    <property type="evidence" value="ECO:0007669"/>
    <property type="project" value="InterPro"/>
</dbReference>
<dbReference type="GO" id="GO:0004553">
    <property type="term" value="F:hydrolase activity, hydrolyzing O-glycosyl compounds"/>
    <property type="evidence" value="ECO:0007669"/>
    <property type="project" value="InterPro"/>
</dbReference>
<dbReference type="Proteomes" id="UP000298390">
    <property type="component" value="Unassembled WGS sequence"/>
</dbReference>
<feature type="compositionally biased region" description="Low complexity" evidence="2">
    <location>
        <begin position="104"/>
        <end position="116"/>
    </location>
</feature>
<proteinExistence type="inferred from homology"/>
<name>A0A4Y9Y2J2_9APHY</name>
<dbReference type="InterPro" id="IPR050546">
    <property type="entry name" value="Glycosyl_Hydrlase_16"/>
</dbReference>
<feature type="domain" description="GH16" evidence="4">
    <location>
        <begin position="502"/>
        <end position="841"/>
    </location>
</feature>
<dbReference type="Pfam" id="PF00722">
    <property type="entry name" value="Glyco_hydro_16"/>
    <property type="match status" value="1"/>
</dbReference>
<feature type="compositionally biased region" description="Low complexity" evidence="2">
    <location>
        <begin position="242"/>
        <end position="254"/>
    </location>
</feature>
<dbReference type="InterPro" id="IPR013320">
    <property type="entry name" value="ConA-like_dom_sf"/>
</dbReference>
<dbReference type="InterPro" id="IPR000757">
    <property type="entry name" value="Beta-glucanase-like"/>
</dbReference>
<feature type="transmembrane region" description="Helical" evidence="3">
    <location>
        <begin position="478"/>
        <end position="500"/>
    </location>
</feature>
<dbReference type="PANTHER" id="PTHR10963:SF55">
    <property type="entry name" value="GLYCOSIDE HYDROLASE FAMILY 16 PROTEIN"/>
    <property type="match status" value="1"/>
</dbReference>
<reference evidence="5 6" key="1">
    <citation type="submission" date="2019-01" db="EMBL/GenBank/DDBJ databases">
        <title>Genome sequencing of the rare red list fungi Fomitopsis rosea.</title>
        <authorList>
            <person name="Buettner E."/>
            <person name="Kellner H."/>
        </authorList>
    </citation>
    <scope>NUCLEOTIDE SEQUENCE [LARGE SCALE GENOMIC DNA]</scope>
    <source>
        <strain evidence="5 6">DSM 105464</strain>
    </source>
</reference>
<feature type="region of interest" description="Disordered" evidence="2">
    <location>
        <begin position="1"/>
        <end position="269"/>
    </location>
</feature>
<evidence type="ECO:0000256" key="2">
    <source>
        <dbReference type="SAM" id="MobiDB-lite"/>
    </source>
</evidence>
<keyword evidence="3" id="KW-1133">Transmembrane helix</keyword>
<keyword evidence="3" id="KW-0812">Transmembrane</keyword>
<dbReference type="AlphaFoldDB" id="A0A4Y9Y2J2"/>
<dbReference type="STRING" id="34475.A0A4Y9Y2J2"/>
<sequence>MSAYRRRDNAPSGYSSADAYRSVPSTSPSLQHARAVTSNGTTSSSEDDHLTSSVSSPQPAPVANAFVRTRAGSRSRPRRDSQEQGGEPLSPPRPGFIVGDRRSWSASSGASEAEPTSDSDVPAAGLAGVGAGASQPARAPAGTNAGRVPVRSHERVRSNSNQQTSRPPVIAAQTRARNHRRRSSMANEYAYAGSAGEEEPQSPSSQGHSSYGISNPFGTPNDTPRNSFYGGPPAVPEKNTRSPPSAFPSFPFQSHAGNPDPGTAIPGTIGRRESIDSLAARAQNGQVLHAPGSVNHPLSPPGSGTAYPAGAAPGGYGLVEEIDDLGRPYAPFMGEVPERAQTPSSAGSQSQLYRNSAAAAVAGKGEYGSDNGHGLPRTGSAQQISMRAPFLSPASRPTSSLWAPPSFPYAYPPGSGSSTALGGYAGSGMLGQYSSYADIQAQLRKNKPIMPSSKIAQKLTGEDKPWITHKDGRARASYWLTVAGIVAGIAGAAVLCYFTWVDTYFLADSQVCSYFYDDFSGGLDTSNTWNTDNELGGFGNGEFQITTDDSSNLQVTNGQLYITPTLTSDSIDGGYSAILNGGSYDLGDKCSTTNTSACSVKASNDSGTVVNPVISARINTKDHYSLKYGKVDVVAKLPQGDWLWPAIWMLPVNSTYGPWPLSGEIDIMEARGNSMSYGAQGVNYVRSSLNYGPMAALYTTLYGWWSKKQSTYADDFHTYTLEWTEDFMRLYVDTRLDAMLTVKIQGKGGKSFWNRGSYPSTAQNGSSQAVVENVWDEAGGGANAPFDQDFYLLIDLAVGGTSGWFPDGVGGKPWYDGSNSAMREFAEAQSTWSATWPSSTDDRSFRMWVHCVILQCDGANVAL</sequence>
<dbReference type="PROSITE" id="PS51762">
    <property type="entry name" value="GH16_2"/>
    <property type="match status" value="1"/>
</dbReference>
<comment type="similarity">
    <text evidence="1">Belongs to the glycosyl hydrolase 16 family.</text>
</comment>
<feature type="compositionally biased region" description="Polar residues" evidence="2">
    <location>
        <begin position="23"/>
        <end position="44"/>
    </location>
</feature>
<evidence type="ECO:0000259" key="4">
    <source>
        <dbReference type="PROSITE" id="PS51762"/>
    </source>
</evidence>
<dbReference type="SUPFAM" id="SSF49899">
    <property type="entry name" value="Concanavalin A-like lectins/glucanases"/>
    <property type="match status" value="1"/>
</dbReference>
<evidence type="ECO:0000313" key="5">
    <source>
        <dbReference type="EMBL" id="TFY55807.1"/>
    </source>
</evidence>
<gene>
    <name evidence="5" type="ORF">EVJ58_g8014</name>
</gene>
<evidence type="ECO:0000313" key="6">
    <source>
        <dbReference type="Proteomes" id="UP000298390"/>
    </source>
</evidence>
<dbReference type="PANTHER" id="PTHR10963">
    <property type="entry name" value="GLYCOSYL HYDROLASE-RELATED"/>
    <property type="match status" value="1"/>
</dbReference>
<evidence type="ECO:0000256" key="1">
    <source>
        <dbReference type="ARBA" id="ARBA00006865"/>
    </source>
</evidence>
<dbReference type="Gene3D" id="2.60.120.200">
    <property type="match status" value="1"/>
</dbReference>
<accession>A0A4Y9Y2J2</accession>
<protein>
    <recommendedName>
        <fullName evidence="4">GH16 domain-containing protein</fullName>
    </recommendedName>
</protein>
<organism evidence="5 6">
    <name type="scientific">Rhodofomes roseus</name>
    <dbReference type="NCBI Taxonomy" id="34475"/>
    <lineage>
        <taxon>Eukaryota</taxon>
        <taxon>Fungi</taxon>
        <taxon>Dikarya</taxon>
        <taxon>Basidiomycota</taxon>
        <taxon>Agaricomycotina</taxon>
        <taxon>Agaricomycetes</taxon>
        <taxon>Polyporales</taxon>
        <taxon>Rhodofomes</taxon>
    </lineage>
</organism>
<keyword evidence="3" id="KW-0472">Membrane</keyword>
<dbReference type="EMBL" id="SEKV01000559">
    <property type="protein sequence ID" value="TFY55807.1"/>
    <property type="molecule type" value="Genomic_DNA"/>
</dbReference>
<feature type="compositionally biased region" description="Polar residues" evidence="2">
    <location>
        <begin position="201"/>
        <end position="226"/>
    </location>
</feature>
<feature type="compositionally biased region" description="Low complexity" evidence="2">
    <location>
        <begin position="186"/>
        <end position="195"/>
    </location>
</feature>
<feature type="region of interest" description="Disordered" evidence="2">
    <location>
        <begin position="289"/>
        <end position="309"/>
    </location>
</feature>
<comment type="caution">
    <text evidence="5">The sequence shown here is derived from an EMBL/GenBank/DDBJ whole genome shotgun (WGS) entry which is preliminary data.</text>
</comment>
<evidence type="ECO:0000256" key="3">
    <source>
        <dbReference type="SAM" id="Phobius"/>
    </source>
</evidence>
<feature type="compositionally biased region" description="Low complexity" evidence="2">
    <location>
        <begin position="52"/>
        <end position="70"/>
    </location>
</feature>